<name>A0ACD5U5W8_AVESA</name>
<dbReference type="Proteomes" id="UP001732700">
    <property type="component" value="Chromosome 1D"/>
</dbReference>
<evidence type="ECO:0000313" key="1">
    <source>
        <dbReference type="EnsemblPlants" id="AVESA.00010b.r2.1DG0191310.1.CDS.1"/>
    </source>
</evidence>
<keyword evidence="2" id="KW-1185">Reference proteome</keyword>
<evidence type="ECO:0000313" key="2">
    <source>
        <dbReference type="Proteomes" id="UP001732700"/>
    </source>
</evidence>
<organism evidence="1 2">
    <name type="scientific">Avena sativa</name>
    <name type="common">Oat</name>
    <dbReference type="NCBI Taxonomy" id="4498"/>
    <lineage>
        <taxon>Eukaryota</taxon>
        <taxon>Viridiplantae</taxon>
        <taxon>Streptophyta</taxon>
        <taxon>Embryophyta</taxon>
        <taxon>Tracheophyta</taxon>
        <taxon>Spermatophyta</taxon>
        <taxon>Magnoliopsida</taxon>
        <taxon>Liliopsida</taxon>
        <taxon>Poales</taxon>
        <taxon>Poaceae</taxon>
        <taxon>BOP clade</taxon>
        <taxon>Pooideae</taxon>
        <taxon>Poodae</taxon>
        <taxon>Poeae</taxon>
        <taxon>Poeae Chloroplast Group 1 (Aveneae type)</taxon>
        <taxon>Aveninae</taxon>
        <taxon>Avena</taxon>
    </lineage>
</organism>
<reference evidence="1" key="1">
    <citation type="submission" date="2021-05" db="EMBL/GenBank/DDBJ databases">
        <authorList>
            <person name="Scholz U."/>
            <person name="Mascher M."/>
            <person name="Fiebig A."/>
        </authorList>
    </citation>
    <scope>NUCLEOTIDE SEQUENCE [LARGE SCALE GENOMIC DNA]</scope>
</reference>
<dbReference type="EnsemblPlants" id="AVESA.00010b.r2.1DG0191310.1">
    <property type="protein sequence ID" value="AVESA.00010b.r2.1DG0191310.1.CDS.1"/>
    <property type="gene ID" value="AVESA.00010b.r2.1DG0191310"/>
</dbReference>
<accession>A0ACD5U5W8</accession>
<sequence>MSNILFTKKFIAKLTAIIRNFWWTGIREETNFKILCLRAWKDICSPKSEGGLGIRNLQAMNQGLILMAAWRIADQPNEFLHRVLKSKYFPDSSIWRQNANAPKSAFWASIIKILPILKAHSFYQISQGQISIWSTPWCQNWAQIYDFLIIQPNNYSYPAQVKDLWIQNQQNWNHQLLDTLFQPPMCAIIKNTPIICSQDEDFLC</sequence>
<reference evidence="1" key="2">
    <citation type="submission" date="2025-09" db="UniProtKB">
        <authorList>
            <consortium name="EnsemblPlants"/>
        </authorList>
    </citation>
    <scope>IDENTIFICATION</scope>
</reference>
<proteinExistence type="predicted"/>
<protein>
    <submittedName>
        <fullName evidence="1">Uncharacterized protein</fullName>
    </submittedName>
</protein>